<dbReference type="AlphaFoldDB" id="A0A7W7SCS2"/>
<proteinExistence type="predicted"/>
<protein>
    <recommendedName>
        <fullName evidence="1">DUF4097 domain-containing protein</fullName>
    </recommendedName>
</protein>
<name>A0A7W7SCS2_9ACTN</name>
<dbReference type="EMBL" id="JACHJR010000001">
    <property type="protein sequence ID" value="MBB4946991.1"/>
    <property type="molecule type" value="Genomic_DNA"/>
</dbReference>
<sequence>MGKWTVNEPDRIILDEPVETLHVRVVAGAVNVVATDGPARLEVTELEGEPLQVTLENGVLTVTYQDLAWSELADSVKSVETVKSFFGGLRRKRRAVVSLSVPAGSEVRVGSVSADATVSGITGKVAVHGASGETTLAGLTGRTDVNTVTGDVNAESVAGELRVNTVSGHLTVVAGTADRLLAKSVSGSVTLDVDTATPTDLHVTTVSGAVAVRLPSQADTKVEAGSTGGELSSTFEELKVGGSWGTKKLSGQLGSGTGRLQVTTVSGAVTVLRRPDAEPEHIDLVKELPAAAPTDTTSQES</sequence>
<evidence type="ECO:0000259" key="1">
    <source>
        <dbReference type="Pfam" id="PF13349"/>
    </source>
</evidence>
<reference evidence="2 3" key="1">
    <citation type="submission" date="2020-08" db="EMBL/GenBank/DDBJ databases">
        <title>Sequencing the genomes of 1000 actinobacteria strains.</title>
        <authorList>
            <person name="Klenk H.-P."/>
        </authorList>
    </citation>
    <scope>NUCLEOTIDE SEQUENCE [LARGE SCALE GENOMIC DNA]</scope>
    <source>
        <strain evidence="2 3">DSM 44786</strain>
    </source>
</reference>
<evidence type="ECO:0000313" key="3">
    <source>
        <dbReference type="Proteomes" id="UP000573327"/>
    </source>
</evidence>
<gene>
    <name evidence="2" type="ORF">F4556_002526</name>
</gene>
<keyword evidence="3" id="KW-1185">Reference proteome</keyword>
<comment type="caution">
    <text evidence="2">The sequence shown here is derived from an EMBL/GenBank/DDBJ whole genome shotgun (WGS) entry which is preliminary data.</text>
</comment>
<evidence type="ECO:0000313" key="2">
    <source>
        <dbReference type="EMBL" id="MBB4946991.1"/>
    </source>
</evidence>
<organism evidence="2 3">
    <name type="scientific">Kitasatospora gansuensis</name>
    <dbReference type="NCBI Taxonomy" id="258050"/>
    <lineage>
        <taxon>Bacteria</taxon>
        <taxon>Bacillati</taxon>
        <taxon>Actinomycetota</taxon>
        <taxon>Actinomycetes</taxon>
        <taxon>Kitasatosporales</taxon>
        <taxon>Streptomycetaceae</taxon>
        <taxon>Kitasatospora</taxon>
    </lineage>
</organism>
<accession>A0A7W7SCS2</accession>
<dbReference type="RefSeq" id="WP_184914375.1">
    <property type="nucleotide sequence ID" value="NZ_JACHJR010000001.1"/>
</dbReference>
<feature type="domain" description="DUF4097" evidence="1">
    <location>
        <begin position="83"/>
        <end position="271"/>
    </location>
</feature>
<dbReference type="InterPro" id="IPR025164">
    <property type="entry name" value="Toastrack_DUF4097"/>
</dbReference>
<dbReference type="Proteomes" id="UP000573327">
    <property type="component" value="Unassembled WGS sequence"/>
</dbReference>
<dbReference type="Pfam" id="PF13349">
    <property type="entry name" value="DUF4097"/>
    <property type="match status" value="1"/>
</dbReference>